<feature type="non-terminal residue" evidence="2">
    <location>
        <position position="485"/>
    </location>
</feature>
<evidence type="ECO:0000313" key="2">
    <source>
        <dbReference type="EMBL" id="KKN01335.1"/>
    </source>
</evidence>
<gene>
    <name evidence="2" type="ORF">LCGC14_1128810</name>
</gene>
<comment type="caution">
    <text evidence="2">The sequence shown here is derived from an EMBL/GenBank/DDBJ whole genome shotgun (WGS) entry which is preliminary data.</text>
</comment>
<sequence>MPILLKDIPVGRLTPEETEALSNKTFDYADKERVSMREAERRIKEEVDNDSIRRQLMRAGEFEKAWKIPSSEPPYILEKGYGEFTFKEKTFEFGKAVHRGLGAIVKFPGVALKALGEQALTRAEIAELKKSPFAIQRFRARTMESPVGKGARGIANMLRKAGNKYIEVVNGMMIDESPESRGVRAQAFKSAPVYQSLMAVGESSPTYGLAIVSTLTSGNPNLGLLVLGTTTTSSSYESLRQQGVSPDLALVGATLEGTIEMITEKVPMDILFKGAARPMLIRALSIGTAESFQELFAQLGQNYVSAVVKDIDPEDYSTVLQAAQQEWSIIHQGWETAMAAGFLMGTGGGAFVSGGLPPTDFGLRTAEEMRADYGFVPRNVNELISLTDEIKKRVKDVEKRAEVPPTEAIAAPEKPVAEQTPAEVSGIAPTGIQALSDKQLAEKLLSAPPTSPEWVAAFKEQKRRKAEKPPAAPTAEGEGVVKLIE</sequence>
<proteinExistence type="predicted"/>
<dbReference type="EMBL" id="LAZR01005273">
    <property type="protein sequence ID" value="KKN01335.1"/>
    <property type="molecule type" value="Genomic_DNA"/>
</dbReference>
<protein>
    <submittedName>
        <fullName evidence="2">Uncharacterized protein</fullName>
    </submittedName>
</protein>
<name>A0A0F9M1W7_9ZZZZ</name>
<organism evidence="2">
    <name type="scientific">marine sediment metagenome</name>
    <dbReference type="NCBI Taxonomy" id="412755"/>
    <lineage>
        <taxon>unclassified sequences</taxon>
        <taxon>metagenomes</taxon>
        <taxon>ecological metagenomes</taxon>
    </lineage>
</organism>
<dbReference type="AlphaFoldDB" id="A0A0F9M1W7"/>
<feature type="region of interest" description="Disordered" evidence="1">
    <location>
        <begin position="459"/>
        <end position="485"/>
    </location>
</feature>
<accession>A0A0F9M1W7</accession>
<reference evidence="2" key="1">
    <citation type="journal article" date="2015" name="Nature">
        <title>Complex archaea that bridge the gap between prokaryotes and eukaryotes.</title>
        <authorList>
            <person name="Spang A."/>
            <person name="Saw J.H."/>
            <person name="Jorgensen S.L."/>
            <person name="Zaremba-Niedzwiedzka K."/>
            <person name="Martijn J."/>
            <person name="Lind A.E."/>
            <person name="van Eijk R."/>
            <person name="Schleper C."/>
            <person name="Guy L."/>
            <person name="Ettema T.J."/>
        </authorList>
    </citation>
    <scope>NUCLEOTIDE SEQUENCE</scope>
</reference>
<evidence type="ECO:0000256" key="1">
    <source>
        <dbReference type="SAM" id="MobiDB-lite"/>
    </source>
</evidence>